<proteinExistence type="predicted"/>
<gene>
    <name evidence="1" type="ORF">ET471_06520</name>
</gene>
<evidence type="ECO:0000313" key="1">
    <source>
        <dbReference type="EMBL" id="QAY69736.1"/>
    </source>
</evidence>
<sequence length="122" mass="13624">MSTTRWGNEPDATMRELLEIVGDIVNWVDGRVEAVHISLTALSFHVTTQADAEYLARRLRLGHVSDFPSTFERGAFTLWWGAEWPCPLFQVFCGGEMVRPVRAFPDSDARVIEGELVGSEAA</sequence>
<dbReference type="AlphaFoldDB" id="A0A4P6F382"/>
<protein>
    <submittedName>
        <fullName evidence="1">Uncharacterized protein</fullName>
    </submittedName>
</protein>
<evidence type="ECO:0000313" key="2">
    <source>
        <dbReference type="Proteomes" id="UP000292118"/>
    </source>
</evidence>
<keyword evidence="2" id="KW-1185">Reference proteome</keyword>
<dbReference type="EMBL" id="CP035493">
    <property type="protein sequence ID" value="QAY69736.1"/>
    <property type="molecule type" value="Genomic_DNA"/>
</dbReference>
<reference evidence="1 2" key="1">
    <citation type="submission" date="2019-01" db="EMBL/GenBank/DDBJ databases">
        <title>Genome sequencing of strain FW10M-9.</title>
        <authorList>
            <person name="Heo J."/>
            <person name="Kim S.-J."/>
            <person name="Kim J.-S."/>
            <person name="Hong S.-B."/>
            <person name="Kwon S.-W."/>
        </authorList>
    </citation>
    <scope>NUCLEOTIDE SEQUENCE [LARGE SCALE GENOMIC DNA]</scope>
    <source>
        <strain evidence="1 2">FW10M-9</strain>
    </source>
</reference>
<dbReference type="Proteomes" id="UP000292118">
    <property type="component" value="Chromosome"/>
</dbReference>
<dbReference type="KEGG" id="xya:ET471_06520"/>
<dbReference type="OrthoDB" id="5144350at2"/>
<organism evidence="1 2">
    <name type="scientific">Xylanimonas protaetiae</name>
    <dbReference type="NCBI Taxonomy" id="2509457"/>
    <lineage>
        <taxon>Bacteria</taxon>
        <taxon>Bacillati</taxon>
        <taxon>Actinomycetota</taxon>
        <taxon>Actinomycetes</taxon>
        <taxon>Micrococcales</taxon>
        <taxon>Promicromonosporaceae</taxon>
        <taxon>Xylanimonas</taxon>
    </lineage>
</organism>
<accession>A0A4P6F382</accession>
<name>A0A4P6F382_9MICO</name>
<dbReference type="RefSeq" id="WP_129187127.1">
    <property type="nucleotide sequence ID" value="NZ_CP035493.1"/>
</dbReference>